<evidence type="ECO:0000313" key="2">
    <source>
        <dbReference type="Proteomes" id="UP000550401"/>
    </source>
</evidence>
<accession>A0A839EUP7</accession>
<keyword evidence="2" id="KW-1185">Reference proteome</keyword>
<proteinExistence type="predicted"/>
<sequence length="187" mass="19477">MSGVEAGEFKIVFTGPMGAGKTTAIAAISEGEPVRTEVENTDRVAHAKESTTVGFDFGRITLADGSVVRLYGTPGQVRYRFMWDILGRGAAGVIVLLDASAPGALVQLDVFVDAFIPHVAHGALVVGVGRTDVPNAPSTDAFAARLDARGIVAPVLSVDVRRQGDVMMLVRTLVCILGSHTAHGVPA</sequence>
<dbReference type="EMBL" id="JACGXL010000001">
    <property type="protein sequence ID" value="MBA8886333.1"/>
    <property type="molecule type" value="Genomic_DNA"/>
</dbReference>
<dbReference type="InterPro" id="IPR052705">
    <property type="entry name" value="Gliding_Motility_GTPase"/>
</dbReference>
<organism evidence="1 2">
    <name type="scientific">Dokdonella fugitiva</name>
    <dbReference type="NCBI Taxonomy" id="328517"/>
    <lineage>
        <taxon>Bacteria</taxon>
        <taxon>Pseudomonadati</taxon>
        <taxon>Pseudomonadota</taxon>
        <taxon>Gammaproteobacteria</taxon>
        <taxon>Lysobacterales</taxon>
        <taxon>Rhodanobacteraceae</taxon>
        <taxon>Dokdonella</taxon>
    </lineage>
</organism>
<gene>
    <name evidence="1" type="ORF">FHW12_000524</name>
</gene>
<dbReference type="InterPro" id="IPR027417">
    <property type="entry name" value="P-loop_NTPase"/>
</dbReference>
<dbReference type="RefSeq" id="WP_182529423.1">
    <property type="nucleotide sequence ID" value="NZ_JACGXL010000001.1"/>
</dbReference>
<dbReference type="Proteomes" id="UP000550401">
    <property type="component" value="Unassembled WGS sequence"/>
</dbReference>
<evidence type="ECO:0000313" key="1">
    <source>
        <dbReference type="EMBL" id="MBA8886333.1"/>
    </source>
</evidence>
<comment type="caution">
    <text evidence="1">The sequence shown here is derived from an EMBL/GenBank/DDBJ whole genome shotgun (WGS) entry which is preliminary data.</text>
</comment>
<dbReference type="PANTHER" id="PTHR42708:SF1">
    <property type="entry name" value="GLIDING MOTILITY PROTEIN MGLA"/>
    <property type="match status" value="1"/>
</dbReference>
<dbReference type="SUPFAM" id="SSF52540">
    <property type="entry name" value="P-loop containing nucleoside triphosphate hydrolases"/>
    <property type="match status" value="1"/>
</dbReference>
<dbReference type="Gene3D" id="3.40.50.300">
    <property type="entry name" value="P-loop containing nucleotide triphosphate hydrolases"/>
    <property type="match status" value="1"/>
</dbReference>
<dbReference type="CDD" id="cd00882">
    <property type="entry name" value="Ras_like_GTPase"/>
    <property type="match status" value="1"/>
</dbReference>
<evidence type="ECO:0008006" key="3">
    <source>
        <dbReference type="Google" id="ProtNLM"/>
    </source>
</evidence>
<dbReference type="PANTHER" id="PTHR42708">
    <property type="entry name" value="ATP/GTP-BINDING PROTEIN-RELATED"/>
    <property type="match status" value="1"/>
</dbReference>
<name>A0A839EUP7_9GAMM</name>
<dbReference type="AlphaFoldDB" id="A0A839EUP7"/>
<reference evidence="1 2" key="1">
    <citation type="submission" date="2020-07" db="EMBL/GenBank/DDBJ databases">
        <title>Genomic Encyclopedia of Type Strains, Phase IV (KMG-V): Genome sequencing to study the core and pangenomes of soil and plant-associated prokaryotes.</title>
        <authorList>
            <person name="Whitman W."/>
        </authorList>
    </citation>
    <scope>NUCLEOTIDE SEQUENCE [LARGE SCALE GENOMIC DNA]</scope>
    <source>
        <strain evidence="1 2">RH2WT43</strain>
    </source>
</reference>
<protein>
    <recommendedName>
        <fullName evidence="3">Signal recognition particle receptor subunit beta</fullName>
    </recommendedName>
</protein>